<evidence type="ECO:0000313" key="8">
    <source>
        <dbReference type="EMBL" id="TSJ84010.1"/>
    </source>
</evidence>
<sequence length="468" mass="53825">MNKLYYQFPGTWFGDCMPFGKGNKFFLFHQRDTRQPEPFGQPFGWSLATTEDFVHYQDCGTAIPRGSDDEQDQFIYAGSVFYGEGQYHAFYTGYNKDYPAAGKASQVLMHAVSDDLYHWSKSHESLKLSPQEGYDVDEWRDPMVIRDEDHKRYLLILGARKKGPKTAQTGRTVKFTSNDLKHWKFEGDFWAPGLFTMHEMPDLFKMGDWWYHIVTEYSNKHGMVYRMSRSLDGPWLTPYDDAFDGSAYYAGRTFALNGHRVLFGWVPTKIGNDDTHNYEWGGTFVPHELYQRPDGSLGAKPLNSLCNAFNPAQKINNMCIRGDGKQIAKALSPSCGDIFAFETDVEFSDGTRTFGFRLYANEETEQSYQFAFHVQQGFLRFAANPNYPWFNYMDIGMERPLRLESNRPNHIQIIVDDTIMTIYVNGVALNARVYRHFGDSLDVFVTDGALNLSNTRIARGLKKGCDRQ</sequence>
<organism evidence="8 9">
    <name type="scientific">Bifidobacterium apousia</name>
    <dbReference type="NCBI Taxonomy" id="2750996"/>
    <lineage>
        <taxon>Bacteria</taxon>
        <taxon>Bacillati</taxon>
        <taxon>Actinomycetota</taxon>
        <taxon>Actinomycetes</taxon>
        <taxon>Bifidobacteriales</taxon>
        <taxon>Bifidobacteriaceae</taxon>
        <taxon>Bifidobacterium</taxon>
    </lineage>
</organism>
<dbReference type="RefSeq" id="WP_144084881.1">
    <property type="nucleotide sequence ID" value="NZ_JACFRS010000001.1"/>
</dbReference>
<dbReference type="Gene3D" id="2.115.10.20">
    <property type="entry name" value="Glycosyl hydrolase domain, family 43"/>
    <property type="match status" value="1"/>
</dbReference>
<gene>
    <name evidence="8" type="ORF">FPK30_00590</name>
</gene>
<dbReference type="InterPro" id="IPR013189">
    <property type="entry name" value="Glyco_hydro_32_C"/>
</dbReference>
<evidence type="ECO:0000259" key="6">
    <source>
        <dbReference type="Pfam" id="PF00251"/>
    </source>
</evidence>
<keyword evidence="4 5" id="KW-0326">Glycosidase</keyword>
<protein>
    <recommendedName>
        <fullName evidence="2">beta-fructofuranosidase</fullName>
        <ecNumber evidence="2">3.2.1.26</ecNumber>
    </recommendedName>
</protein>
<dbReference type="SUPFAM" id="SSF75005">
    <property type="entry name" value="Arabinanase/levansucrase/invertase"/>
    <property type="match status" value="1"/>
</dbReference>
<dbReference type="InterPro" id="IPR013320">
    <property type="entry name" value="ConA-like_dom_sf"/>
</dbReference>
<evidence type="ECO:0000256" key="2">
    <source>
        <dbReference type="ARBA" id="ARBA00012758"/>
    </source>
</evidence>
<dbReference type="PANTHER" id="PTHR43101">
    <property type="entry name" value="BETA-FRUCTOSIDASE"/>
    <property type="match status" value="1"/>
</dbReference>
<reference evidence="8 9" key="1">
    <citation type="submission" date="2019-07" db="EMBL/GenBank/DDBJ databases">
        <title>Bifidobacterium asteroides genomes.</title>
        <authorList>
            <person name="Zheng H."/>
        </authorList>
    </citation>
    <scope>NUCLEOTIDE SEQUENCE [LARGE SCALE GENOMIC DNA]</scope>
    <source>
        <strain evidence="8 9">W8102</strain>
    </source>
</reference>
<dbReference type="AlphaFoldDB" id="A0A556R543"/>
<proteinExistence type="inferred from homology"/>
<evidence type="ECO:0000256" key="4">
    <source>
        <dbReference type="ARBA" id="ARBA00023295"/>
    </source>
</evidence>
<evidence type="ECO:0000259" key="7">
    <source>
        <dbReference type="Pfam" id="PF08244"/>
    </source>
</evidence>
<dbReference type="GO" id="GO:0005975">
    <property type="term" value="P:carbohydrate metabolic process"/>
    <property type="evidence" value="ECO:0007669"/>
    <property type="project" value="InterPro"/>
</dbReference>
<dbReference type="Pfam" id="PF08244">
    <property type="entry name" value="Glyco_hydro_32C"/>
    <property type="match status" value="1"/>
</dbReference>
<dbReference type="InterPro" id="IPR013148">
    <property type="entry name" value="Glyco_hydro_32_N"/>
</dbReference>
<evidence type="ECO:0000256" key="3">
    <source>
        <dbReference type="ARBA" id="ARBA00022801"/>
    </source>
</evidence>
<evidence type="ECO:0000256" key="1">
    <source>
        <dbReference type="ARBA" id="ARBA00009902"/>
    </source>
</evidence>
<dbReference type="Pfam" id="PF00251">
    <property type="entry name" value="Glyco_hydro_32N"/>
    <property type="match status" value="1"/>
</dbReference>
<dbReference type="InterPro" id="IPR023296">
    <property type="entry name" value="Glyco_hydro_beta-prop_sf"/>
</dbReference>
<dbReference type="PANTHER" id="PTHR43101:SF1">
    <property type="entry name" value="BETA-FRUCTOSIDASE"/>
    <property type="match status" value="1"/>
</dbReference>
<name>A0A556R543_9BIFI</name>
<feature type="domain" description="Glycosyl hydrolase family 32 N-terminal" evidence="6">
    <location>
        <begin position="22"/>
        <end position="283"/>
    </location>
</feature>
<evidence type="ECO:0000313" key="9">
    <source>
        <dbReference type="Proteomes" id="UP000316508"/>
    </source>
</evidence>
<keyword evidence="9" id="KW-1185">Reference proteome</keyword>
<evidence type="ECO:0000256" key="5">
    <source>
        <dbReference type="RuleBase" id="RU362110"/>
    </source>
</evidence>
<dbReference type="GO" id="GO:0004564">
    <property type="term" value="F:beta-fructofuranosidase activity"/>
    <property type="evidence" value="ECO:0007669"/>
    <property type="project" value="UniProtKB-EC"/>
</dbReference>
<dbReference type="Gene3D" id="2.60.120.560">
    <property type="entry name" value="Exo-inulinase, domain 1"/>
    <property type="match status" value="1"/>
</dbReference>
<dbReference type="CDD" id="cd08995">
    <property type="entry name" value="GH32_EcAec43-like"/>
    <property type="match status" value="1"/>
</dbReference>
<keyword evidence="3 5" id="KW-0378">Hydrolase</keyword>
<dbReference type="Proteomes" id="UP000316508">
    <property type="component" value="Unassembled WGS sequence"/>
</dbReference>
<dbReference type="InterPro" id="IPR001362">
    <property type="entry name" value="Glyco_hydro_32"/>
</dbReference>
<dbReference type="InterPro" id="IPR051214">
    <property type="entry name" value="GH32_Enzymes"/>
</dbReference>
<accession>A0A556R543</accession>
<dbReference type="EC" id="3.2.1.26" evidence="2"/>
<feature type="domain" description="Glycosyl hydrolase family 32 C-terminal" evidence="7">
    <location>
        <begin position="334"/>
        <end position="456"/>
    </location>
</feature>
<dbReference type="SMART" id="SM00640">
    <property type="entry name" value="Glyco_32"/>
    <property type="match status" value="1"/>
</dbReference>
<comment type="similarity">
    <text evidence="1 5">Belongs to the glycosyl hydrolase 32 family.</text>
</comment>
<dbReference type="SUPFAM" id="SSF49899">
    <property type="entry name" value="Concanavalin A-like lectins/glucanases"/>
    <property type="match status" value="1"/>
</dbReference>
<dbReference type="EMBL" id="VMHK01000001">
    <property type="protein sequence ID" value="TSJ84010.1"/>
    <property type="molecule type" value="Genomic_DNA"/>
</dbReference>
<comment type="caution">
    <text evidence="8">The sequence shown here is derived from an EMBL/GenBank/DDBJ whole genome shotgun (WGS) entry which is preliminary data.</text>
</comment>